<evidence type="ECO:0000259" key="6">
    <source>
        <dbReference type="SMART" id="SM00244"/>
    </source>
</evidence>
<comment type="similarity">
    <text evidence="2">Belongs to the band 7/mec-2 family. Flotillin subfamily.</text>
</comment>
<evidence type="ECO:0000256" key="3">
    <source>
        <dbReference type="ARBA" id="ARBA00023136"/>
    </source>
</evidence>
<feature type="compositionally biased region" description="Polar residues" evidence="5">
    <location>
        <begin position="1017"/>
        <end position="1031"/>
    </location>
</feature>
<dbReference type="PANTHER" id="PTHR13806:SF46">
    <property type="entry name" value="FLOTILLIN-1-RELATED"/>
    <property type="match status" value="1"/>
</dbReference>
<dbReference type="Pfam" id="PF01145">
    <property type="entry name" value="Band_7"/>
    <property type="match status" value="1"/>
</dbReference>
<comment type="subcellular location">
    <subcellularLocation>
        <location evidence="1">Membrane</location>
    </subcellularLocation>
</comment>
<sequence>MVFVGLKATGPDMTKTASNYFQKQKLADARLVSSFGLVDKDVQELEQIPEVATVLPRYTKDIQITNQNVVAKFISYDVNKTPSLSDFLVVKGRMPEKSGEVALDDLAQIRGHYTLGDTVQLSKEDNQEKALKKEQFKIVGFVQSPEYIENTSRGNTTIGKGTVDFFAVVPKEDMDLPTYTEVLFSFNGLSNQDSYSTSYKDQRDQDLQKLKEQLKNRKKERVEEVRKEAKSTLEKAQKEIIDGENALNNAENKLGESKKELETSKKELIQAQEEYSRQITAAENELVQNQAVIANSENELETQKTLLENKKNELIQAADQVTKGQQTLPILQQQRKELAASSDSLTQLSNGFQSLAASVALIDRVPDELLAESIADAAPELQASVVSLGTPVEVSVAVNQLIAQPVRENIAVVLTTINRSLNDIAAQQTQVTQNLQVVDQTISSINQSIAQYTIGQQQITAAEEQISQAETQLASGKAQLTSGQQQLEQAKLSGQAKLNEAQAQITDGQAAYDQGVVEFEQKRNETLPKLNDAKQQLEKKRKELAELTEAEYYYLTREDNPGYSEYEDNAHREKYQLTDDGIIINEKLAKLFNYKSGDMLTLKDNDNHEYQLKITAIAENYTEVLDSFTSPSGTLIYKKEGQYDTSLIYKITELLSASEDLVIPAHQTKELKLHLQMPETPFDGLLLGAIKVSEIIPKNESAQMDFSDTKLTADVNSKVIKEKVPGSSKIIVKDSRQDMSNKKGAYSYGNLKQYDETLKEKLTDLVKAPVETELESHEAKTLSFTIKAPKEPFKGMVLGGIRVTEASDDKQATGGVTNFFSYVLPIKLRMIMVGALGVSLPMVTQAEEVGKVENKSDATLTVTTAPEKGALRFETPEKLNITFDDIEVSEKTLKDIETKGIGEKEGTKAQLKVVDERTNVKGSTSFYVTAKMIEGNYGDKNFLKNAMYVSLKPDTSNGASEIELDGIKEKMIATGDKETPINKDLNPVFHVLVIVQAEETSNSSMSYGQSKASVILTEPNQNDTLKNSGNNHLKEDEVNPKNNSDPINSQSKPVGRLNHKKPFGRLPSTGSISRPAAFYAPQEQPIDRGQQVLIIEVKDRRSNRISLLSSKLDVSTPEVYTEQGVPVMCDGTSIIKIGSSVEEIATAAEQFLGKTREELENEAREVLEGHLRSILGSMTVEEIYQNRDKFSQSVQEVASVDLAKMGLIIVSFTIKEVRDKNGYLDSLGKPRIAQVKRDADIAEAEAWKETRIKKAEAEKESQQAELQRQTEIAEASKEKELKLATYKEAQDIAKAKADQAYNLESARAQQEVVAQEMEVKVIERQKQIELEEKEIVRREKQYDSEVKKKADADRYAKEQEALAQKAPRGAAEAEAKQKIADAFKEYGEAAVLSMVMEMLPQLMKEAAQPLGNIDKISVVDTGSGGENTGANRITNYATNLLAGTQETLKETTGLDVKELIENFSKKGTHSNVNFYSDDDKKYNE</sequence>
<feature type="coiled-coil region" evidence="4">
    <location>
        <begin position="452"/>
        <end position="550"/>
    </location>
</feature>
<dbReference type="InterPro" id="IPR010317">
    <property type="entry name" value="WxLIP_PGBD"/>
</dbReference>
<dbReference type="InterPro" id="IPR031905">
    <property type="entry name" value="Flotillin_C"/>
</dbReference>
<protein>
    <recommendedName>
        <fullName evidence="6">Band 7 domain-containing protein</fullName>
    </recommendedName>
</protein>
<evidence type="ECO:0000256" key="4">
    <source>
        <dbReference type="SAM" id="Coils"/>
    </source>
</evidence>
<dbReference type="GO" id="GO:0072659">
    <property type="term" value="P:protein localization to plasma membrane"/>
    <property type="evidence" value="ECO:0007669"/>
    <property type="project" value="TreeGrafter"/>
</dbReference>
<dbReference type="CDD" id="cd03399">
    <property type="entry name" value="SPFH_flotillin"/>
    <property type="match status" value="1"/>
</dbReference>
<dbReference type="Gene3D" id="3.30.479.30">
    <property type="entry name" value="Band 7 domain"/>
    <property type="match status" value="1"/>
</dbReference>
<dbReference type="GO" id="GO:0005886">
    <property type="term" value="C:plasma membrane"/>
    <property type="evidence" value="ECO:0007669"/>
    <property type="project" value="TreeGrafter"/>
</dbReference>
<dbReference type="PANTHER" id="PTHR13806">
    <property type="entry name" value="FLOTILLIN-RELATED"/>
    <property type="match status" value="1"/>
</dbReference>
<evidence type="ECO:0000313" key="7">
    <source>
        <dbReference type="EMBL" id="KAF9404912.1"/>
    </source>
</evidence>
<feature type="region of interest" description="Disordered" evidence="5">
    <location>
        <begin position="1017"/>
        <end position="1070"/>
    </location>
</feature>
<feature type="compositionally biased region" description="Polar residues" evidence="5">
    <location>
        <begin position="1040"/>
        <end position="1052"/>
    </location>
</feature>
<dbReference type="Pfam" id="PF15975">
    <property type="entry name" value="Flot"/>
    <property type="match status" value="1"/>
</dbReference>
<keyword evidence="3" id="KW-0472">Membrane</keyword>
<comment type="caution">
    <text evidence="7">The sequence shown here is derived from an EMBL/GenBank/DDBJ whole genome shotgun (WGS) entry which is preliminary data.</text>
</comment>
<evidence type="ECO:0000313" key="8">
    <source>
        <dbReference type="Proteomes" id="UP000648187"/>
    </source>
</evidence>
<keyword evidence="8" id="KW-1185">Reference proteome</keyword>
<feature type="domain" description="Band 7" evidence="6">
    <location>
        <begin position="1147"/>
        <end position="1329"/>
    </location>
</feature>
<reference evidence="7" key="1">
    <citation type="submission" date="2020-08" db="EMBL/GenBank/DDBJ databases">
        <title>Spodoptera exigua strain:BAW_Kor-Di-RS1 Genome sequencing and assembly.</title>
        <authorList>
            <person name="Kim J."/>
            <person name="Nam H.Y."/>
            <person name="Kwon M."/>
            <person name="Choi J.H."/>
            <person name="Cho S.R."/>
            <person name="Kim G.-H."/>
        </authorList>
    </citation>
    <scope>NUCLEOTIDE SEQUENCE</scope>
    <source>
        <strain evidence="7">BAW_Kor-Di-RS1</strain>
        <tissue evidence="7">Whole-body</tissue>
    </source>
</reference>
<proteinExistence type="inferred from homology"/>
<evidence type="ECO:0000256" key="1">
    <source>
        <dbReference type="ARBA" id="ARBA00004370"/>
    </source>
</evidence>
<feature type="coiled-coil region" evidence="4">
    <location>
        <begin position="200"/>
        <end position="320"/>
    </location>
</feature>
<feature type="coiled-coil region" evidence="4">
    <location>
        <begin position="1305"/>
        <end position="1334"/>
    </location>
</feature>
<accession>A0A835G3R8</accession>
<dbReference type="EMBL" id="JACKWZ010000855">
    <property type="protein sequence ID" value="KAF9404912.1"/>
    <property type="molecule type" value="Genomic_DNA"/>
</dbReference>
<name>A0A835G3R8_SPOEX</name>
<keyword evidence="4" id="KW-0175">Coiled coil</keyword>
<organism evidence="7 8">
    <name type="scientific">Spodoptera exigua</name>
    <name type="common">Beet armyworm</name>
    <name type="synonym">Noctua fulgens</name>
    <dbReference type="NCBI Taxonomy" id="7107"/>
    <lineage>
        <taxon>Eukaryota</taxon>
        <taxon>Metazoa</taxon>
        <taxon>Ecdysozoa</taxon>
        <taxon>Arthropoda</taxon>
        <taxon>Hexapoda</taxon>
        <taxon>Insecta</taxon>
        <taxon>Pterygota</taxon>
        <taxon>Neoptera</taxon>
        <taxon>Endopterygota</taxon>
        <taxon>Lepidoptera</taxon>
        <taxon>Glossata</taxon>
        <taxon>Ditrysia</taxon>
        <taxon>Noctuoidea</taxon>
        <taxon>Noctuidae</taxon>
        <taxon>Amphipyrinae</taxon>
        <taxon>Spodoptera</taxon>
    </lineage>
</organism>
<evidence type="ECO:0000256" key="5">
    <source>
        <dbReference type="SAM" id="MobiDB-lite"/>
    </source>
</evidence>
<dbReference type="GO" id="GO:0002020">
    <property type="term" value="F:protease binding"/>
    <property type="evidence" value="ECO:0007669"/>
    <property type="project" value="TreeGrafter"/>
</dbReference>
<gene>
    <name evidence="7" type="ORF">HW555_014105</name>
</gene>
<dbReference type="Proteomes" id="UP000648187">
    <property type="component" value="Unassembled WGS sequence"/>
</dbReference>
<dbReference type="InterPro" id="IPR001107">
    <property type="entry name" value="Band_7"/>
</dbReference>
<dbReference type="Pfam" id="PF06030">
    <property type="entry name" value="WxLIP_PGBD"/>
    <property type="match status" value="2"/>
</dbReference>
<dbReference type="InterPro" id="IPR036013">
    <property type="entry name" value="Band_7/SPFH_dom_sf"/>
</dbReference>
<dbReference type="SUPFAM" id="SSF117892">
    <property type="entry name" value="Band 7/SPFH domain"/>
    <property type="match status" value="1"/>
</dbReference>
<feature type="coiled-coil region" evidence="4">
    <location>
        <begin position="1247"/>
        <end position="1279"/>
    </location>
</feature>
<dbReference type="SMART" id="SM00244">
    <property type="entry name" value="PHB"/>
    <property type="match status" value="1"/>
</dbReference>
<dbReference type="InterPro" id="IPR027705">
    <property type="entry name" value="Flotillin_fam"/>
</dbReference>
<evidence type="ECO:0000256" key="2">
    <source>
        <dbReference type="ARBA" id="ARBA00007161"/>
    </source>
</evidence>